<dbReference type="EMBL" id="JARJCM010000345">
    <property type="protein sequence ID" value="KAJ7018318.1"/>
    <property type="molecule type" value="Genomic_DNA"/>
</dbReference>
<organism evidence="2 3">
    <name type="scientific">Mycena alexandri</name>
    <dbReference type="NCBI Taxonomy" id="1745969"/>
    <lineage>
        <taxon>Eukaryota</taxon>
        <taxon>Fungi</taxon>
        <taxon>Dikarya</taxon>
        <taxon>Basidiomycota</taxon>
        <taxon>Agaricomycotina</taxon>
        <taxon>Agaricomycetes</taxon>
        <taxon>Agaricomycetidae</taxon>
        <taxon>Agaricales</taxon>
        <taxon>Marasmiineae</taxon>
        <taxon>Mycenaceae</taxon>
        <taxon>Mycena</taxon>
    </lineage>
</organism>
<feature type="compositionally biased region" description="Acidic residues" evidence="1">
    <location>
        <begin position="926"/>
        <end position="938"/>
    </location>
</feature>
<sequence>MVNKKTKGKGIAVRPVKVRTSITTYTANGGRISRVKTMGPTATKKARDEAEQQLREEYAGLPDESRRVLNDIRDMPEPVEEASGWEDVPMEQNDLADILAGNGDGLGESGAGGEFRDTLEAAIRAEASRKKKPTDLRKRRERIAKQAYAFAGQMEPIVDAYIEWGQQVGDRLDLEPAPVPIEEIKKHLSITVVDVFRTYVEELPVQYTAEFLSAALFSRGFVPCAPYKSKVAFSIRLLELFRVTHLRTPQVSIQGWMKTVADLHGLPFKPYRAQQFSISYDLYLAVLKRVKLRVNKRLGRDGPNWCRENCCPACMNKLEGEEPLEFSMLVTMDGNDSLKRVLRNEGKDFDDEGKPLPSVSKERFDPRVRDAGGDYFLPREKVNLWDKGRLKDMGRAETAEQKSQCEERWKNLSDDASKRMWAIYDETGIFVCLCRHGFVLAVADMVRSGELSKYALAMCELLLESYDAGVAHWDPRALLQNLRFLVGAFHGHAHNRLCQLLFLASYIHGMGLEDLEGCERLFSRSNANAGSVRYASVFHRIQSLATYFDHLDTHETYANLSKFLVDNYWQAIGILKTEPSLHSAMSAAGINDLEVFPERLEEEFKFLKSLMSEAEEDSLQMEYYQRLVNLADRTLKRDLAVQAGSKASVTVRRHAQENYDKALLEVQQSETLMGVIDRWEPTGPEWAEAAHLVSTKRYRMALLKLERLVIQRMFELTKMNLSQTGYKLRKHIAKALQARSQAIRNALKTYNTAAGGLVPPGRKLSWSEVVEYAFLADFDLLRDPEKVGEVREWARPASRLLLDQYFKIERSKEEITRCNIEIWRLVTYIRDERVFLLEAENKLRSSDPGLAWCVRRYRLERERYNHIHMQRLETFAKKAGKLFTGTLQPGVKLKKPEPLRPDSMEGVVDSEEDRLRVLSRESEGLGVEDEEHEIDDDPGDRAEGEKLAEELHTIYMVSDD</sequence>
<gene>
    <name evidence="2" type="ORF">C8F04DRAFT_1277847</name>
</gene>
<feature type="compositionally biased region" description="Basic and acidic residues" evidence="1">
    <location>
        <begin position="894"/>
        <end position="903"/>
    </location>
</feature>
<proteinExistence type="predicted"/>
<dbReference type="AlphaFoldDB" id="A0AAD6S0M5"/>
<dbReference type="InterPro" id="IPR040521">
    <property type="entry name" value="KDZ"/>
</dbReference>
<dbReference type="Proteomes" id="UP001218188">
    <property type="component" value="Unassembled WGS sequence"/>
</dbReference>
<protein>
    <recommendedName>
        <fullName evidence="4">CxC1-like cysteine cluster associated with KDZ transposases domain-containing protein</fullName>
    </recommendedName>
</protein>
<dbReference type="Pfam" id="PF18758">
    <property type="entry name" value="KDZ"/>
    <property type="match status" value="1"/>
</dbReference>
<dbReference type="PANTHER" id="PTHR33096:SF1">
    <property type="entry name" value="CXC1-LIKE CYSTEINE CLUSTER ASSOCIATED WITH KDZ TRANSPOSASES DOMAIN-CONTAINING PROTEIN"/>
    <property type="match status" value="1"/>
</dbReference>
<reference evidence="2" key="1">
    <citation type="submission" date="2023-03" db="EMBL/GenBank/DDBJ databases">
        <title>Massive genome expansion in bonnet fungi (Mycena s.s.) driven by repeated elements and novel gene families across ecological guilds.</title>
        <authorList>
            <consortium name="Lawrence Berkeley National Laboratory"/>
            <person name="Harder C.B."/>
            <person name="Miyauchi S."/>
            <person name="Viragh M."/>
            <person name="Kuo A."/>
            <person name="Thoen E."/>
            <person name="Andreopoulos B."/>
            <person name="Lu D."/>
            <person name="Skrede I."/>
            <person name="Drula E."/>
            <person name="Henrissat B."/>
            <person name="Morin E."/>
            <person name="Kohler A."/>
            <person name="Barry K."/>
            <person name="LaButti K."/>
            <person name="Morin E."/>
            <person name="Salamov A."/>
            <person name="Lipzen A."/>
            <person name="Mereny Z."/>
            <person name="Hegedus B."/>
            <person name="Baldrian P."/>
            <person name="Stursova M."/>
            <person name="Weitz H."/>
            <person name="Taylor A."/>
            <person name="Grigoriev I.V."/>
            <person name="Nagy L.G."/>
            <person name="Martin F."/>
            <person name="Kauserud H."/>
        </authorList>
    </citation>
    <scope>NUCLEOTIDE SEQUENCE</scope>
    <source>
        <strain evidence="2">CBHHK200</strain>
    </source>
</reference>
<name>A0AAD6S0M5_9AGAR</name>
<evidence type="ECO:0000256" key="1">
    <source>
        <dbReference type="SAM" id="MobiDB-lite"/>
    </source>
</evidence>
<dbReference type="PANTHER" id="PTHR33096">
    <property type="entry name" value="CXC2 DOMAIN-CONTAINING PROTEIN"/>
    <property type="match status" value="1"/>
</dbReference>
<evidence type="ECO:0008006" key="4">
    <source>
        <dbReference type="Google" id="ProtNLM"/>
    </source>
</evidence>
<evidence type="ECO:0000313" key="2">
    <source>
        <dbReference type="EMBL" id="KAJ7018318.1"/>
    </source>
</evidence>
<accession>A0AAD6S0M5</accession>
<feature type="region of interest" description="Disordered" evidence="1">
    <location>
        <begin position="919"/>
        <end position="942"/>
    </location>
</feature>
<evidence type="ECO:0000313" key="3">
    <source>
        <dbReference type="Proteomes" id="UP001218188"/>
    </source>
</evidence>
<keyword evidence="3" id="KW-1185">Reference proteome</keyword>
<comment type="caution">
    <text evidence="2">The sequence shown here is derived from an EMBL/GenBank/DDBJ whole genome shotgun (WGS) entry which is preliminary data.</text>
</comment>
<feature type="region of interest" description="Disordered" evidence="1">
    <location>
        <begin position="894"/>
        <end position="913"/>
    </location>
</feature>